<dbReference type="AlphaFoldDB" id="A0A0F9NQM2"/>
<protein>
    <recommendedName>
        <fullName evidence="2">Calcineurin-like phosphoesterase domain-containing protein</fullName>
    </recommendedName>
</protein>
<dbReference type="SUPFAM" id="SSF56300">
    <property type="entry name" value="Metallo-dependent phosphatases"/>
    <property type="match status" value="1"/>
</dbReference>
<comment type="caution">
    <text evidence="1">The sequence shown here is derived from an EMBL/GenBank/DDBJ whole genome shotgun (WGS) entry which is preliminary data.</text>
</comment>
<sequence>MEVFFTADTHYGHSNVLKFKRDNDKPLRDFANIDEMNEVLIERHNAVVGVNDRVYHLGDAVFGKSNMHLLRRLNGKMTLIAGNHDHYDGGLASYAEYFDEILASKELTMSKNDRGIMTHIPIHTSQLDYRFTYNLHGHLHDIELDDPRYLNMGVECWNFTPVNLSVIKETLVRKGIIK</sequence>
<evidence type="ECO:0000313" key="1">
    <source>
        <dbReference type="EMBL" id="KKN14317.1"/>
    </source>
</evidence>
<dbReference type="GO" id="GO:0016787">
    <property type="term" value="F:hydrolase activity"/>
    <property type="evidence" value="ECO:0007669"/>
    <property type="project" value="InterPro"/>
</dbReference>
<gene>
    <name evidence="1" type="ORF">LCGC14_0997390</name>
</gene>
<accession>A0A0F9NQM2</accession>
<organism evidence="1">
    <name type="scientific">marine sediment metagenome</name>
    <dbReference type="NCBI Taxonomy" id="412755"/>
    <lineage>
        <taxon>unclassified sequences</taxon>
        <taxon>metagenomes</taxon>
        <taxon>ecological metagenomes</taxon>
    </lineage>
</organism>
<dbReference type="InterPro" id="IPR029052">
    <property type="entry name" value="Metallo-depent_PP-like"/>
</dbReference>
<evidence type="ECO:0008006" key="2">
    <source>
        <dbReference type="Google" id="ProtNLM"/>
    </source>
</evidence>
<name>A0A0F9NQM2_9ZZZZ</name>
<proteinExistence type="predicted"/>
<dbReference type="EMBL" id="LAZR01003829">
    <property type="protein sequence ID" value="KKN14317.1"/>
    <property type="molecule type" value="Genomic_DNA"/>
</dbReference>
<reference evidence="1" key="1">
    <citation type="journal article" date="2015" name="Nature">
        <title>Complex archaea that bridge the gap between prokaryotes and eukaryotes.</title>
        <authorList>
            <person name="Spang A."/>
            <person name="Saw J.H."/>
            <person name="Jorgensen S.L."/>
            <person name="Zaremba-Niedzwiedzka K."/>
            <person name="Martijn J."/>
            <person name="Lind A.E."/>
            <person name="van Eijk R."/>
            <person name="Schleper C."/>
            <person name="Guy L."/>
            <person name="Ettema T.J."/>
        </authorList>
    </citation>
    <scope>NUCLEOTIDE SEQUENCE</scope>
</reference>
<dbReference type="Gene3D" id="3.60.21.10">
    <property type="match status" value="1"/>
</dbReference>